<dbReference type="EMBL" id="CAJVQB010031641">
    <property type="protein sequence ID" value="CAG8817188.1"/>
    <property type="molecule type" value="Genomic_DNA"/>
</dbReference>
<keyword evidence="3" id="KW-1185">Reference proteome</keyword>
<comment type="caution">
    <text evidence="2">The sequence shown here is derived from an EMBL/GenBank/DDBJ whole genome shotgun (WGS) entry which is preliminary data.</text>
</comment>
<evidence type="ECO:0000313" key="3">
    <source>
        <dbReference type="Proteomes" id="UP000789901"/>
    </source>
</evidence>
<name>A0ABN7W5L9_GIGMA</name>
<reference evidence="2 3" key="1">
    <citation type="submission" date="2021-06" db="EMBL/GenBank/DDBJ databases">
        <authorList>
            <person name="Kallberg Y."/>
            <person name="Tangrot J."/>
            <person name="Rosling A."/>
        </authorList>
    </citation>
    <scope>NUCLEOTIDE SEQUENCE [LARGE SCALE GENOMIC DNA]</scope>
    <source>
        <strain evidence="2 3">120-4 pot B 10/14</strain>
    </source>
</reference>
<evidence type="ECO:0000313" key="2">
    <source>
        <dbReference type="EMBL" id="CAG8817188.1"/>
    </source>
</evidence>
<feature type="coiled-coil region" evidence="1">
    <location>
        <begin position="82"/>
        <end position="109"/>
    </location>
</feature>
<sequence length="310" mass="35480">EIIQLDISCHHGNILNKITGGIDLSDFISLVKLRCRNNKLTNLRINNLKMLEEIDLDCPSDGLDLHITDCYNVTVRYFSGDNQDGIDKIESLKRENNKLKQIITELEDSPIINKKKKIFKEDEVSEMGFGDTVTVSGDKAVLEAVKATYTISEGTNQILFVDRERKDIDEKVMKLYNSLKDEIFGEKIFKYSTIVRIHFGFFTEEERYNPSLKDQSDTMIELNRKSRSESRKILVNYLSTCENVYRSSKLKEVVSKFDYELNNRGIDNKQLIKPNFKTARLDLVVNALKCIPAVVTIVQAVAFGSSCQII</sequence>
<dbReference type="InterPro" id="IPR032675">
    <property type="entry name" value="LRR_dom_sf"/>
</dbReference>
<evidence type="ECO:0000256" key="1">
    <source>
        <dbReference type="SAM" id="Coils"/>
    </source>
</evidence>
<proteinExistence type="predicted"/>
<accession>A0ABN7W5L9</accession>
<organism evidence="2 3">
    <name type="scientific">Gigaspora margarita</name>
    <dbReference type="NCBI Taxonomy" id="4874"/>
    <lineage>
        <taxon>Eukaryota</taxon>
        <taxon>Fungi</taxon>
        <taxon>Fungi incertae sedis</taxon>
        <taxon>Mucoromycota</taxon>
        <taxon>Glomeromycotina</taxon>
        <taxon>Glomeromycetes</taxon>
        <taxon>Diversisporales</taxon>
        <taxon>Gigasporaceae</taxon>
        <taxon>Gigaspora</taxon>
    </lineage>
</organism>
<dbReference type="Proteomes" id="UP000789901">
    <property type="component" value="Unassembled WGS sequence"/>
</dbReference>
<dbReference type="InterPro" id="IPR027417">
    <property type="entry name" value="P-loop_NTPase"/>
</dbReference>
<dbReference type="Gene3D" id="3.40.50.300">
    <property type="entry name" value="P-loop containing nucleotide triphosphate hydrolases"/>
    <property type="match status" value="1"/>
</dbReference>
<gene>
    <name evidence="2" type="ORF">GMARGA_LOCUS26740</name>
</gene>
<feature type="non-terminal residue" evidence="2">
    <location>
        <position position="1"/>
    </location>
</feature>
<dbReference type="Gene3D" id="3.80.10.10">
    <property type="entry name" value="Ribonuclease Inhibitor"/>
    <property type="match status" value="1"/>
</dbReference>
<protein>
    <submittedName>
        <fullName evidence="2">4294_t:CDS:1</fullName>
    </submittedName>
</protein>
<keyword evidence="1" id="KW-0175">Coiled coil</keyword>